<name>A0A8U0HW83_9EURY</name>
<dbReference type="PROSITE" id="PS51318">
    <property type="entry name" value="TAT"/>
    <property type="match status" value="1"/>
</dbReference>
<dbReference type="EMBL" id="CP096659">
    <property type="protein sequence ID" value="UPV74946.1"/>
    <property type="molecule type" value="Genomic_DNA"/>
</dbReference>
<dbReference type="RefSeq" id="WP_248650989.1">
    <property type="nucleotide sequence ID" value="NZ_CP096659.1"/>
</dbReference>
<accession>A0A8U0HW83</accession>
<evidence type="ECO:0000256" key="1">
    <source>
        <dbReference type="SAM" id="Phobius"/>
    </source>
</evidence>
<keyword evidence="1" id="KW-0472">Membrane</keyword>
<protein>
    <submittedName>
        <fullName evidence="2">Uncharacterized protein</fullName>
    </submittedName>
</protein>
<reference evidence="2 3" key="1">
    <citation type="submission" date="2022-04" db="EMBL/GenBank/DDBJ databases">
        <title>Diverse halophilic archaea isolated from saline environments.</title>
        <authorList>
            <person name="Cui H.-L."/>
        </authorList>
    </citation>
    <scope>NUCLEOTIDE SEQUENCE [LARGE SCALE GENOMIC DNA]</scope>
    <source>
        <strain evidence="2 3">XZYJT49</strain>
    </source>
</reference>
<evidence type="ECO:0000313" key="2">
    <source>
        <dbReference type="EMBL" id="UPV74946.1"/>
    </source>
</evidence>
<keyword evidence="1" id="KW-0812">Transmembrane</keyword>
<dbReference type="InterPro" id="IPR006311">
    <property type="entry name" value="TAT_signal"/>
</dbReference>
<dbReference type="GeneID" id="72184034"/>
<dbReference type="AlphaFoldDB" id="A0A8U0HW83"/>
<gene>
    <name evidence="2" type="ORF">M0R89_02505</name>
</gene>
<organism evidence="2 3">
    <name type="scientific">Halorussus limi</name>
    <dbReference type="NCBI Taxonomy" id="2938695"/>
    <lineage>
        <taxon>Archaea</taxon>
        <taxon>Methanobacteriati</taxon>
        <taxon>Methanobacteriota</taxon>
        <taxon>Stenosarchaea group</taxon>
        <taxon>Halobacteria</taxon>
        <taxon>Halobacteriales</taxon>
        <taxon>Haladaptataceae</taxon>
        <taxon>Halorussus</taxon>
    </lineage>
</organism>
<proteinExistence type="predicted"/>
<dbReference type="Proteomes" id="UP000830729">
    <property type="component" value="Chromosome"/>
</dbReference>
<evidence type="ECO:0000313" key="3">
    <source>
        <dbReference type="Proteomes" id="UP000830729"/>
    </source>
</evidence>
<sequence>MIEDNPTRRTMLKTAGLAIGGTCFTGTAFAKESKQEGTKVNANVPEFSVLAEDNQSGLYAVESRNKISLYRVDESKGGQVTKTPLGSAADIESISASDTKTVDVEWSGVQTQNVGMQDVTTQGAGVSVVEQSKEIDRTIGDCKTDNGYNHQYNGVTFTLSATADVLGKATITEAIGALVVYYLGTGIVGGILSSLAAIAATAILSLYTGRNYTVCAKDGYIDWDAGYSPQINGVVANSYNASASSTTDVAFIPDVHMGGEHEISNSLAHNNPWQQ</sequence>
<keyword evidence="3" id="KW-1185">Reference proteome</keyword>
<keyword evidence="1" id="KW-1133">Transmembrane helix</keyword>
<dbReference type="KEGG" id="halx:M0R89_02505"/>
<feature type="transmembrane region" description="Helical" evidence="1">
    <location>
        <begin position="179"/>
        <end position="207"/>
    </location>
</feature>